<dbReference type="Proteomes" id="UP001144352">
    <property type="component" value="Unassembled WGS sequence"/>
</dbReference>
<sequence length="86" mass="9429">MEPFKFRSLRTDMMIEGLFGKELPGIFILSSFEISPGSGDIATSQHLDSGLSVSFELARIKGEDIEIETDGFTKSHNGINAARAHK</sequence>
<name>A0A9W6G263_9BACT</name>
<evidence type="ECO:0000313" key="1">
    <source>
        <dbReference type="EMBL" id="GLI39002.1"/>
    </source>
</evidence>
<proteinExistence type="predicted"/>
<accession>A0A9W6G263</accession>
<gene>
    <name evidence="1" type="ORF">GHYDROH2_25030</name>
</gene>
<reference evidence="1" key="1">
    <citation type="submission" date="2022-12" db="EMBL/GenBank/DDBJ databases">
        <title>Reference genome sequencing for broad-spectrum identification of bacterial and archaeal isolates by mass spectrometry.</title>
        <authorList>
            <person name="Sekiguchi Y."/>
            <person name="Tourlousse D.M."/>
        </authorList>
    </citation>
    <scope>NUCLEOTIDE SEQUENCE</scope>
    <source>
        <strain evidence="1">H2</strain>
    </source>
</reference>
<dbReference type="EMBL" id="BSDS01000002">
    <property type="protein sequence ID" value="GLI39002.1"/>
    <property type="molecule type" value="Genomic_DNA"/>
</dbReference>
<organism evidence="1 2">
    <name type="scientific">Geobacter hydrogenophilus</name>
    <dbReference type="NCBI Taxonomy" id="40983"/>
    <lineage>
        <taxon>Bacteria</taxon>
        <taxon>Pseudomonadati</taxon>
        <taxon>Thermodesulfobacteriota</taxon>
        <taxon>Desulfuromonadia</taxon>
        <taxon>Geobacterales</taxon>
        <taxon>Geobacteraceae</taxon>
        <taxon>Geobacter</taxon>
    </lineage>
</organism>
<protein>
    <submittedName>
        <fullName evidence="1">Uncharacterized protein</fullName>
    </submittedName>
</protein>
<comment type="caution">
    <text evidence="1">The sequence shown here is derived from an EMBL/GenBank/DDBJ whole genome shotgun (WGS) entry which is preliminary data.</text>
</comment>
<keyword evidence="2" id="KW-1185">Reference proteome</keyword>
<dbReference type="AlphaFoldDB" id="A0A9W6G263"/>
<evidence type="ECO:0000313" key="2">
    <source>
        <dbReference type="Proteomes" id="UP001144352"/>
    </source>
</evidence>